<name>A0A8I1DF70_THEIN</name>
<dbReference type="RefSeq" id="WP_181732296.1">
    <property type="nucleotide sequence ID" value="NZ_JACEIR010000006.1"/>
</dbReference>
<proteinExistence type="predicted"/>
<gene>
    <name evidence="1" type="ORF">I8U20_10395</name>
</gene>
<protein>
    <submittedName>
        <fullName evidence="1">Uncharacterized protein</fullName>
    </submittedName>
</protein>
<reference evidence="1 2" key="1">
    <citation type="submission" date="2020-12" db="EMBL/GenBank/DDBJ databases">
        <title>WGS of Thermoactinomyces spp.</title>
        <authorList>
            <person name="Cheng K."/>
        </authorList>
    </citation>
    <scope>NUCLEOTIDE SEQUENCE [LARGE SCALE GENOMIC DNA]</scope>
    <source>
        <strain evidence="2">CICC 10671\DSM 43846</strain>
    </source>
</reference>
<sequence>MENHLQVIENEQEPKVIEYVPSVAQSVDLASQNLKQMYALAKKVMRHGIDYDTIPGTPKPSLLKPGAERLLQFFGLGHEVECVNKVEDWEKGFFFYHYRVKITHPNHPGFVVAECEGSANSKEKKYRNQDPFTIVNTLQKMAIKRALVGATLQATGASGLFTQDVEDMDLQQPAAQPIRQTRYQQSSQVISDKPASQKQINAICAIASSKGMTDEERDKVVKELTGKDSKKDLTSAEASRVIEYLQGGGN</sequence>
<evidence type="ECO:0000313" key="1">
    <source>
        <dbReference type="EMBL" id="MBH8595739.1"/>
    </source>
</evidence>
<dbReference type="Proteomes" id="UP000633619">
    <property type="component" value="Unassembled WGS sequence"/>
</dbReference>
<dbReference type="EMBL" id="JAECVW010000006">
    <property type="protein sequence ID" value="MBH8595739.1"/>
    <property type="molecule type" value="Genomic_DNA"/>
</dbReference>
<evidence type="ECO:0000313" key="2">
    <source>
        <dbReference type="Proteomes" id="UP000633619"/>
    </source>
</evidence>
<accession>A0A8I1DF70</accession>
<dbReference type="AlphaFoldDB" id="A0A8I1DF70"/>
<comment type="caution">
    <text evidence="1">The sequence shown here is derived from an EMBL/GenBank/DDBJ whole genome shotgun (WGS) entry which is preliminary data.</text>
</comment>
<keyword evidence="2" id="KW-1185">Reference proteome</keyword>
<organism evidence="1 2">
    <name type="scientific">Thermoactinomyces intermedius</name>
    <dbReference type="NCBI Taxonomy" id="2024"/>
    <lineage>
        <taxon>Bacteria</taxon>
        <taxon>Bacillati</taxon>
        <taxon>Bacillota</taxon>
        <taxon>Bacilli</taxon>
        <taxon>Bacillales</taxon>
        <taxon>Thermoactinomycetaceae</taxon>
        <taxon>Thermoactinomyces</taxon>
    </lineage>
</organism>